<dbReference type="SUPFAM" id="SSF54909">
    <property type="entry name" value="Dimeric alpha+beta barrel"/>
    <property type="match status" value="1"/>
</dbReference>
<dbReference type="InterPro" id="IPR011008">
    <property type="entry name" value="Dimeric_a/b-barrel"/>
</dbReference>
<keyword evidence="3" id="KW-1185">Reference proteome</keyword>
<name>A0ABV9CGE8_9ACTN</name>
<evidence type="ECO:0000313" key="2">
    <source>
        <dbReference type="EMBL" id="MFC4532250.1"/>
    </source>
</evidence>
<dbReference type="Proteomes" id="UP001596004">
    <property type="component" value="Unassembled WGS sequence"/>
</dbReference>
<dbReference type="RefSeq" id="WP_380841030.1">
    <property type="nucleotide sequence ID" value="NZ_JBHSFP010000009.1"/>
</dbReference>
<comment type="caution">
    <text evidence="2">The sequence shown here is derived from an EMBL/GenBank/DDBJ whole genome shotgun (WGS) entry which is preliminary data.</text>
</comment>
<dbReference type="Pfam" id="PF07978">
    <property type="entry name" value="NIPSNAP"/>
    <property type="match status" value="1"/>
</dbReference>
<sequence length="106" mass="12544">MFYEIRRYQARPGMRDEWVEYMEGTVIPYMTERGMSVIASLVDEEDPDGYVTLRRFESEAEHERVYAAAYETDRWKNEIYPMVEKLLDLDAVTVTRAAPTRRSPLL</sequence>
<evidence type="ECO:0000259" key="1">
    <source>
        <dbReference type="Pfam" id="PF07978"/>
    </source>
</evidence>
<evidence type="ECO:0000313" key="3">
    <source>
        <dbReference type="Proteomes" id="UP001596004"/>
    </source>
</evidence>
<organism evidence="2 3">
    <name type="scientific">Sphaerisporangium dianthi</name>
    <dbReference type="NCBI Taxonomy" id="1436120"/>
    <lineage>
        <taxon>Bacteria</taxon>
        <taxon>Bacillati</taxon>
        <taxon>Actinomycetota</taxon>
        <taxon>Actinomycetes</taxon>
        <taxon>Streptosporangiales</taxon>
        <taxon>Streptosporangiaceae</taxon>
        <taxon>Sphaerisporangium</taxon>
    </lineage>
</organism>
<feature type="domain" description="NIPSNAP" evidence="1">
    <location>
        <begin position="3"/>
        <end position="88"/>
    </location>
</feature>
<protein>
    <submittedName>
        <fullName evidence="2">NIPSNAP family protein</fullName>
    </submittedName>
</protein>
<dbReference type="Gene3D" id="3.30.70.100">
    <property type="match status" value="1"/>
</dbReference>
<dbReference type="InterPro" id="IPR012577">
    <property type="entry name" value="NIPSNAP"/>
</dbReference>
<dbReference type="EMBL" id="JBHSFP010000009">
    <property type="protein sequence ID" value="MFC4532250.1"/>
    <property type="molecule type" value="Genomic_DNA"/>
</dbReference>
<accession>A0ABV9CGE8</accession>
<gene>
    <name evidence="2" type="ORF">ACFO60_15875</name>
</gene>
<proteinExistence type="predicted"/>
<reference evidence="3" key="1">
    <citation type="journal article" date="2019" name="Int. J. Syst. Evol. Microbiol.">
        <title>The Global Catalogue of Microorganisms (GCM) 10K type strain sequencing project: providing services to taxonomists for standard genome sequencing and annotation.</title>
        <authorList>
            <consortium name="The Broad Institute Genomics Platform"/>
            <consortium name="The Broad Institute Genome Sequencing Center for Infectious Disease"/>
            <person name="Wu L."/>
            <person name="Ma J."/>
        </authorList>
    </citation>
    <scope>NUCLEOTIDE SEQUENCE [LARGE SCALE GENOMIC DNA]</scope>
    <source>
        <strain evidence="3">CGMCC 4.7132</strain>
    </source>
</reference>